<name>A0A2P2Q2U7_RHIMU</name>
<sequence>MMVQVRRVETKKERIYDEHKSVKRLANAVEGSNCKCTTLLILLALTSTFTDKLRSIYR</sequence>
<proteinExistence type="predicted"/>
<accession>A0A2P2Q2U7</accession>
<dbReference type="EMBL" id="GGEC01080780">
    <property type="protein sequence ID" value="MBX61264.1"/>
    <property type="molecule type" value="Transcribed_RNA"/>
</dbReference>
<evidence type="ECO:0000313" key="1">
    <source>
        <dbReference type="EMBL" id="MBX61264.1"/>
    </source>
</evidence>
<reference evidence="1" key="1">
    <citation type="submission" date="2018-02" db="EMBL/GenBank/DDBJ databases">
        <title>Rhizophora mucronata_Transcriptome.</title>
        <authorList>
            <person name="Meera S.P."/>
            <person name="Sreeshan A."/>
            <person name="Augustine A."/>
        </authorList>
    </citation>
    <scope>NUCLEOTIDE SEQUENCE</scope>
    <source>
        <tissue evidence="1">Leaf</tissue>
    </source>
</reference>
<organism evidence="1">
    <name type="scientific">Rhizophora mucronata</name>
    <name type="common">Asiatic mangrove</name>
    <dbReference type="NCBI Taxonomy" id="61149"/>
    <lineage>
        <taxon>Eukaryota</taxon>
        <taxon>Viridiplantae</taxon>
        <taxon>Streptophyta</taxon>
        <taxon>Embryophyta</taxon>
        <taxon>Tracheophyta</taxon>
        <taxon>Spermatophyta</taxon>
        <taxon>Magnoliopsida</taxon>
        <taxon>eudicotyledons</taxon>
        <taxon>Gunneridae</taxon>
        <taxon>Pentapetalae</taxon>
        <taxon>rosids</taxon>
        <taxon>fabids</taxon>
        <taxon>Malpighiales</taxon>
        <taxon>Rhizophoraceae</taxon>
        <taxon>Rhizophora</taxon>
    </lineage>
</organism>
<dbReference type="AlphaFoldDB" id="A0A2P2Q2U7"/>
<protein>
    <submittedName>
        <fullName evidence="1">Uncharacterized protein</fullName>
    </submittedName>
</protein>